<gene>
    <name evidence="3" type="ORF">A3A78_04200</name>
</gene>
<dbReference type="InterPro" id="IPR001107">
    <property type="entry name" value="Band_7"/>
</dbReference>
<dbReference type="PANTHER" id="PTHR23222">
    <property type="entry name" value="PROHIBITIN"/>
    <property type="match status" value="1"/>
</dbReference>
<evidence type="ECO:0000256" key="1">
    <source>
        <dbReference type="SAM" id="Phobius"/>
    </source>
</evidence>
<keyword evidence="1" id="KW-0472">Membrane</keyword>
<reference evidence="3 4" key="1">
    <citation type="journal article" date="2016" name="Nat. Commun.">
        <title>Thousands of microbial genomes shed light on interconnected biogeochemical processes in an aquifer system.</title>
        <authorList>
            <person name="Anantharaman K."/>
            <person name="Brown C.T."/>
            <person name="Hug L.A."/>
            <person name="Sharon I."/>
            <person name="Castelle C.J."/>
            <person name="Probst A.J."/>
            <person name="Thomas B.C."/>
            <person name="Singh A."/>
            <person name="Wilkins M.J."/>
            <person name="Karaoz U."/>
            <person name="Brodie E.L."/>
            <person name="Williams K.H."/>
            <person name="Hubbard S.S."/>
            <person name="Banfield J.F."/>
        </authorList>
    </citation>
    <scope>NUCLEOTIDE SEQUENCE [LARGE SCALE GENOMIC DNA]</scope>
</reference>
<dbReference type="Pfam" id="PF01145">
    <property type="entry name" value="Band_7"/>
    <property type="match status" value="1"/>
</dbReference>
<keyword evidence="1" id="KW-1133">Transmembrane helix</keyword>
<dbReference type="AlphaFoldDB" id="A0A1F4VDC0"/>
<protein>
    <recommendedName>
        <fullName evidence="2">Band 7 domain-containing protein</fullName>
    </recommendedName>
</protein>
<dbReference type="SUPFAM" id="SSF117892">
    <property type="entry name" value="Band 7/SPFH domain"/>
    <property type="match status" value="1"/>
</dbReference>
<dbReference type="Proteomes" id="UP000176504">
    <property type="component" value="Unassembled WGS sequence"/>
</dbReference>
<dbReference type="InterPro" id="IPR000163">
    <property type="entry name" value="Prohibitin"/>
</dbReference>
<dbReference type="PRINTS" id="PR00679">
    <property type="entry name" value="PROHIBITIN"/>
</dbReference>
<proteinExistence type="predicted"/>
<accession>A0A1F4VDC0</accession>
<dbReference type="SMART" id="SM00244">
    <property type="entry name" value="PHB"/>
    <property type="match status" value="1"/>
</dbReference>
<dbReference type="EMBL" id="MEVI01000003">
    <property type="protein sequence ID" value="OGC55149.1"/>
    <property type="molecule type" value="Genomic_DNA"/>
</dbReference>
<dbReference type="CDD" id="cd03401">
    <property type="entry name" value="SPFH_prohibitin"/>
    <property type="match status" value="1"/>
</dbReference>
<organism evidence="3 4">
    <name type="scientific">candidate division WWE3 bacterium RIFCSPLOWO2_01_FULL_41_18</name>
    <dbReference type="NCBI Taxonomy" id="1802625"/>
    <lineage>
        <taxon>Bacteria</taxon>
        <taxon>Katanobacteria</taxon>
    </lineage>
</organism>
<sequence>MVVTFESFGAKAAKSFGSIFLSAVLLIVILSSLKMVQPGTVEVVTRFGRVTGRVLHPGASFILPIAESTLRYNTKKVIYETTTVEKQQGSRADYKDYPVDTNTKDGQQVDIFYTVRFSIDPKKATWVAQNIGSEDDLVEKIVKTDSRIWTRNVTREFEAADLYTGNVLEVQNRVESQLKPSFEENGIILDEVGIREIKFTPQYIQAIEAKQIEAVRVETEKNRAEQAKFQKEARITQAEGMAREQELLRASITNELLRKMWIEKWDGKLPTVMGSESNILDLSGIVGAR</sequence>
<evidence type="ECO:0000313" key="4">
    <source>
        <dbReference type="Proteomes" id="UP000176504"/>
    </source>
</evidence>
<feature type="domain" description="Band 7" evidence="2">
    <location>
        <begin position="31"/>
        <end position="211"/>
    </location>
</feature>
<name>A0A1F4VDC0_UNCKA</name>
<feature type="transmembrane region" description="Helical" evidence="1">
    <location>
        <begin position="12"/>
        <end position="30"/>
    </location>
</feature>
<dbReference type="InterPro" id="IPR036013">
    <property type="entry name" value="Band_7/SPFH_dom_sf"/>
</dbReference>
<comment type="caution">
    <text evidence="3">The sequence shown here is derived from an EMBL/GenBank/DDBJ whole genome shotgun (WGS) entry which is preliminary data.</text>
</comment>
<dbReference type="Gene3D" id="3.30.479.30">
    <property type="entry name" value="Band 7 domain"/>
    <property type="match status" value="1"/>
</dbReference>
<keyword evidence="1" id="KW-0812">Transmembrane</keyword>
<dbReference type="GO" id="GO:0016020">
    <property type="term" value="C:membrane"/>
    <property type="evidence" value="ECO:0007669"/>
    <property type="project" value="InterPro"/>
</dbReference>
<evidence type="ECO:0000313" key="3">
    <source>
        <dbReference type="EMBL" id="OGC55149.1"/>
    </source>
</evidence>
<evidence type="ECO:0000259" key="2">
    <source>
        <dbReference type="SMART" id="SM00244"/>
    </source>
</evidence>
<dbReference type="PANTHER" id="PTHR23222:SF0">
    <property type="entry name" value="PROHIBITIN 1"/>
    <property type="match status" value="1"/>
</dbReference>